<evidence type="ECO:0000313" key="2">
    <source>
        <dbReference type="EMBL" id="KNC82072.1"/>
    </source>
</evidence>
<name>A0A0L0FZ25_9EUKA</name>
<gene>
    <name evidence="2" type="ORF">SARC_05623</name>
</gene>
<dbReference type="EMBL" id="KQ241962">
    <property type="protein sequence ID" value="KNC82072.1"/>
    <property type="molecule type" value="Genomic_DNA"/>
</dbReference>
<dbReference type="AlphaFoldDB" id="A0A0L0FZ25"/>
<protein>
    <submittedName>
        <fullName evidence="2">Uncharacterized protein</fullName>
    </submittedName>
</protein>
<evidence type="ECO:0000313" key="3">
    <source>
        <dbReference type="Proteomes" id="UP000054560"/>
    </source>
</evidence>
<dbReference type="GeneID" id="25906127"/>
<sequence length="89" mass="9504">MSSTTDAIVSAIISNNAGEQLHAYQHGDAKGSDATDEKEYLKALSVSLNESQTAVNQLLSDMIAAEPKKDPPAKRTVDSKKSDARGKEK</sequence>
<feature type="compositionally biased region" description="Basic and acidic residues" evidence="1">
    <location>
        <begin position="66"/>
        <end position="89"/>
    </location>
</feature>
<dbReference type="RefSeq" id="XP_014155974.1">
    <property type="nucleotide sequence ID" value="XM_014300499.1"/>
</dbReference>
<proteinExistence type="predicted"/>
<organism evidence="2 3">
    <name type="scientific">Sphaeroforma arctica JP610</name>
    <dbReference type="NCBI Taxonomy" id="667725"/>
    <lineage>
        <taxon>Eukaryota</taxon>
        <taxon>Ichthyosporea</taxon>
        <taxon>Ichthyophonida</taxon>
        <taxon>Sphaeroforma</taxon>
    </lineage>
</organism>
<keyword evidence="3" id="KW-1185">Reference proteome</keyword>
<accession>A0A0L0FZ25</accession>
<feature type="non-terminal residue" evidence="2">
    <location>
        <position position="89"/>
    </location>
</feature>
<reference evidence="2 3" key="1">
    <citation type="submission" date="2011-02" db="EMBL/GenBank/DDBJ databases">
        <title>The Genome Sequence of Sphaeroforma arctica JP610.</title>
        <authorList>
            <consortium name="The Broad Institute Genome Sequencing Platform"/>
            <person name="Russ C."/>
            <person name="Cuomo C."/>
            <person name="Young S.K."/>
            <person name="Zeng Q."/>
            <person name="Gargeya S."/>
            <person name="Alvarado L."/>
            <person name="Berlin A."/>
            <person name="Chapman S.B."/>
            <person name="Chen Z."/>
            <person name="Freedman E."/>
            <person name="Gellesch M."/>
            <person name="Goldberg J."/>
            <person name="Griggs A."/>
            <person name="Gujja S."/>
            <person name="Heilman E."/>
            <person name="Heiman D."/>
            <person name="Howarth C."/>
            <person name="Mehta T."/>
            <person name="Neiman D."/>
            <person name="Pearson M."/>
            <person name="Roberts A."/>
            <person name="Saif S."/>
            <person name="Shea T."/>
            <person name="Shenoy N."/>
            <person name="Sisk P."/>
            <person name="Stolte C."/>
            <person name="Sykes S."/>
            <person name="White J."/>
            <person name="Yandava C."/>
            <person name="Burger G."/>
            <person name="Gray M.W."/>
            <person name="Holland P.W.H."/>
            <person name="King N."/>
            <person name="Lang F.B.F."/>
            <person name="Roger A.J."/>
            <person name="Ruiz-Trillo I."/>
            <person name="Haas B."/>
            <person name="Nusbaum C."/>
            <person name="Birren B."/>
        </authorList>
    </citation>
    <scope>NUCLEOTIDE SEQUENCE [LARGE SCALE GENOMIC DNA]</scope>
    <source>
        <strain evidence="2 3">JP610</strain>
    </source>
</reference>
<feature type="region of interest" description="Disordered" evidence="1">
    <location>
        <begin position="64"/>
        <end position="89"/>
    </location>
</feature>
<evidence type="ECO:0000256" key="1">
    <source>
        <dbReference type="SAM" id="MobiDB-lite"/>
    </source>
</evidence>
<dbReference type="Proteomes" id="UP000054560">
    <property type="component" value="Unassembled WGS sequence"/>
</dbReference>